<evidence type="ECO:0000313" key="3">
    <source>
        <dbReference type="EMBL" id="GED06667.1"/>
    </source>
</evidence>
<accession>A0A4Y4DPY7</accession>
<feature type="domain" description="HNH nuclease" evidence="2">
    <location>
        <begin position="468"/>
        <end position="520"/>
    </location>
</feature>
<organism evidence="3 4">
    <name type="scientific">Glutamicibacter uratoxydans</name>
    <name type="common">Arthrobacter uratoxydans</name>
    <dbReference type="NCBI Taxonomy" id="43667"/>
    <lineage>
        <taxon>Bacteria</taxon>
        <taxon>Bacillati</taxon>
        <taxon>Actinomycetota</taxon>
        <taxon>Actinomycetes</taxon>
        <taxon>Micrococcales</taxon>
        <taxon>Micrococcaceae</taxon>
        <taxon>Glutamicibacter</taxon>
    </lineage>
</organism>
<dbReference type="AlphaFoldDB" id="A0A4Y4DPY7"/>
<gene>
    <name evidence="3" type="ORF">AUR04nite_21990</name>
</gene>
<dbReference type="SMART" id="SM00507">
    <property type="entry name" value="HNHc"/>
    <property type="match status" value="1"/>
</dbReference>
<comment type="caution">
    <text evidence="3">The sequence shown here is derived from an EMBL/GenBank/DDBJ whole genome shotgun (WGS) entry which is preliminary data.</text>
</comment>
<dbReference type="InterPro" id="IPR003615">
    <property type="entry name" value="HNH_nuc"/>
</dbReference>
<name>A0A4Y4DPY7_GLUUR</name>
<dbReference type="Gene3D" id="1.10.30.50">
    <property type="match status" value="1"/>
</dbReference>
<reference evidence="3 4" key="1">
    <citation type="submission" date="2019-06" db="EMBL/GenBank/DDBJ databases">
        <title>Whole genome shotgun sequence of Glutamicibacter uratoxydans NBRC 15515.</title>
        <authorList>
            <person name="Hosoyama A."/>
            <person name="Uohara A."/>
            <person name="Ohji S."/>
            <person name="Ichikawa N."/>
        </authorList>
    </citation>
    <scope>NUCLEOTIDE SEQUENCE [LARGE SCALE GENOMIC DNA]</scope>
    <source>
        <strain evidence="3 4">NBRC 15515</strain>
    </source>
</reference>
<evidence type="ECO:0000313" key="4">
    <source>
        <dbReference type="Proteomes" id="UP000316612"/>
    </source>
</evidence>
<dbReference type="RefSeq" id="WP_170184180.1">
    <property type="nucleotide sequence ID" value="NZ_BAAAJL010000013.1"/>
</dbReference>
<dbReference type="Proteomes" id="UP000316612">
    <property type="component" value="Unassembled WGS sequence"/>
</dbReference>
<feature type="region of interest" description="Disordered" evidence="1">
    <location>
        <begin position="169"/>
        <end position="188"/>
    </location>
</feature>
<dbReference type="CDD" id="cd00085">
    <property type="entry name" value="HNHc"/>
    <property type="match status" value="1"/>
</dbReference>
<keyword evidence="4" id="KW-1185">Reference proteome</keyword>
<sequence>METANPAQSAAALVLQLQQGPALSAGDLLQAQSACLALFGFLNNAAHELPDPRLAAAHAAFIEAFSRSAARESIAAASLVETTAAHALALDEFDALREGGTDFTAAPQFAPGRTCYRDSAEFLGRWLNINYFEAAGRVADAHLVYRRKDLTGAACPPRFTRLAQAFDPAPPTSGGAVQSPGTLPDLTHSADPRAVLRYARALDKFEPEDTTFDGVPTSATATAADGRLMEEHTAQLLQETDPRTRDKLVNALINRYKLDHKETKELPVGLFRGKTVGGTHQYLLNVTGLDIEVMESLLAQADNKHTKAGAAARSAESRNDSGAEPAGSAFSAEELFSTDQPLPQWASGAASSDAASSDEDSGSRPDTGPAMPSPCTVAQRRLNALMAVLVNLDPNAEGKRVTPEIVVHAALEDLRDLSTITGVTAHGVQLPPAQLRAMLCEAKVLSPIYNGDGVIMDIGRDRRTFPRYMKLAVRDRDGGCLVPGCTQDPALIDFHHIKPWFKGGKTSIANCCPLCAAHHVLVHAGVIRVVQINELPYVILPRHLDPDQRPQRNRYFSRC</sequence>
<evidence type="ECO:0000256" key="1">
    <source>
        <dbReference type="SAM" id="MobiDB-lite"/>
    </source>
</evidence>
<feature type="region of interest" description="Disordered" evidence="1">
    <location>
        <begin position="342"/>
        <end position="375"/>
    </location>
</feature>
<feature type="compositionally biased region" description="Low complexity" evidence="1">
    <location>
        <begin position="346"/>
        <end position="355"/>
    </location>
</feature>
<feature type="region of interest" description="Disordered" evidence="1">
    <location>
        <begin position="308"/>
        <end position="329"/>
    </location>
</feature>
<evidence type="ECO:0000259" key="2">
    <source>
        <dbReference type="SMART" id="SM00507"/>
    </source>
</evidence>
<proteinExistence type="predicted"/>
<dbReference type="EMBL" id="BJNY01000011">
    <property type="protein sequence ID" value="GED06667.1"/>
    <property type="molecule type" value="Genomic_DNA"/>
</dbReference>
<protein>
    <recommendedName>
        <fullName evidence="2">HNH nuclease domain-containing protein</fullName>
    </recommendedName>
</protein>